<dbReference type="CDD" id="cd01939">
    <property type="entry name" value="Ketohexokinase"/>
    <property type="match status" value="1"/>
</dbReference>
<name>A0AAE1HQX8_9NEOP</name>
<keyword evidence="3" id="KW-1185">Reference proteome</keyword>
<reference evidence="2" key="1">
    <citation type="submission" date="2021-07" db="EMBL/GenBank/DDBJ databases">
        <authorList>
            <person name="Catto M.A."/>
            <person name="Jacobson A."/>
            <person name="Kennedy G."/>
            <person name="Labadie P."/>
            <person name="Hunt B.G."/>
            <person name="Srinivasan R."/>
        </authorList>
    </citation>
    <scope>NUCLEOTIDE SEQUENCE</scope>
    <source>
        <strain evidence="2">PL_HMW_Pooled</strain>
        <tissue evidence="2">Head</tissue>
    </source>
</reference>
<evidence type="ECO:0000259" key="1">
    <source>
        <dbReference type="Pfam" id="PF00294"/>
    </source>
</evidence>
<dbReference type="InterPro" id="IPR052562">
    <property type="entry name" value="Ketohexokinase-related"/>
</dbReference>
<comment type="caution">
    <text evidence="2">The sequence shown here is derived from an EMBL/GenBank/DDBJ whole genome shotgun (WGS) entry which is preliminary data.</text>
</comment>
<gene>
    <name evidence="2" type="ORF">KUF71_014103</name>
</gene>
<dbReference type="PANTHER" id="PTHR42774">
    <property type="entry name" value="PHOSPHOTRANSFERASE SYSTEM TRANSPORT PROTEIN"/>
    <property type="match status" value="1"/>
</dbReference>
<dbReference type="AlphaFoldDB" id="A0AAE1HQX8"/>
<proteinExistence type="predicted"/>
<evidence type="ECO:0000313" key="2">
    <source>
        <dbReference type="EMBL" id="KAK3925854.1"/>
    </source>
</evidence>
<reference evidence="2" key="2">
    <citation type="journal article" date="2023" name="BMC Genomics">
        <title>Pest status, molecular evolution, and epigenetic factors derived from the genome assembly of Frankliniella fusca, a thysanopteran phytovirus vector.</title>
        <authorList>
            <person name="Catto M.A."/>
            <person name="Labadie P.E."/>
            <person name="Jacobson A.L."/>
            <person name="Kennedy G.G."/>
            <person name="Srinivasan R."/>
            <person name="Hunt B.G."/>
        </authorList>
    </citation>
    <scope>NUCLEOTIDE SEQUENCE</scope>
    <source>
        <strain evidence="2">PL_HMW_Pooled</strain>
    </source>
</reference>
<feature type="domain" description="Carbohydrate kinase PfkB" evidence="1">
    <location>
        <begin position="14"/>
        <end position="300"/>
    </location>
</feature>
<dbReference type="EMBL" id="JAHWGI010001240">
    <property type="protein sequence ID" value="KAK3925854.1"/>
    <property type="molecule type" value="Genomic_DNA"/>
</dbReference>
<protein>
    <submittedName>
        <fullName evidence="2">Ketohexokinase</fullName>
    </submittedName>
</protein>
<accession>A0AAE1HQX8</accession>
<dbReference type="GO" id="GO:0004454">
    <property type="term" value="F:ketohexokinase activity"/>
    <property type="evidence" value="ECO:0007669"/>
    <property type="project" value="InterPro"/>
</dbReference>
<dbReference type="InterPro" id="IPR029056">
    <property type="entry name" value="Ribokinase-like"/>
</dbReference>
<dbReference type="SUPFAM" id="SSF53613">
    <property type="entry name" value="Ribokinase-like"/>
    <property type="match status" value="1"/>
</dbReference>
<dbReference type="Gene3D" id="3.40.1190.20">
    <property type="match status" value="1"/>
</dbReference>
<dbReference type="Pfam" id="PF00294">
    <property type="entry name" value="PfkB"/>
    <property type="match status" value="1"/>
</dbReference>
<sequence length="317" mass="34986">METGKADCSSENQDRILVVGYSCFDLIFSAPRFPEEDSMSRAVDYHKRRGGNASNSSTVLSQLGAKPEILAVMTDDEYGKFIQDDLKKNGIIFENCPVYAKTETPFTNIILSLSAGTRTILHYRPKDYPDNSVDDFRKLTLSKYKWIHFEGRGIPEVLKMIDVLDGWNSSHIEKKILYSVELERCHDDVKKLISKGNVVFVAKEFAKFLGYTCATSTLQGLAPLVQPGATIIVPWGEQGAVARSGDGEIIRSSAYPPKAVLDTTGAGDTFIAATIFYLSNNKTLFEAIDFGNKIAGAKCGMVGYLGINEVYKDIENS</sequence>
<dbReference type="Proteomes" id="UP001219518">
    <property type="component" value="Unassembled WGS sequence"/>
</dbReference>
<organism evidence="2 3">
    <name type="scientific">Frankliniella fusca</name>
    <dbReference type="NCBI Taxonomy" id="407009"/>
    <lineage>
        <taxon>Eukaryota</taxon>
        <taxon>Metazoa</taxon>
        <taxon>Ecdysozoa</taxon>
        <taxon>Arthropoda</taxon>
        <taxon>Hexapoda</taxon>
        <taxon>Insecta</taxon>
        <taxon>Pterygota</taxon>
        <taxon>Neoptera</taxon>
        <taxon>Paraneoptera</taxon>
        <taxon>Thysanoptera</taxon>
        <taxon>Terebrantia</taxon>
        <taxon>Thripoidea</taxon>
        <taxon>Thripidae</taxon>
        <taxon>Frankliniella</taxon>
    </lineage>
</organism>
<dbReference type="PANTHER" id="PTHR42774:SF3">
    <property type="entry name" value="KETOHEXOKINASE"/>
    <property type="match status" value="1"/>
</dbReference>
<evidence type="ECO:0000313" key="3">
    <source>
        <dbReference type="Proteomes" id="UP001219518"/>
    </source>
</evidence>
<dbReference type="InterPro" id="IPR011611">
    <property type="entry name" value="PfkB_dom"/>
</dbReference>
<dbReference type="GO" id="GO:0006000">
    <property type="term" value="P:fructose metabolic process"/>
    <property type="evidence" value="ECO:0007669"/>
    <property type="project" value="InterPro"/>
</dbReference>
<dbReference type="InterPro" id="IPR034093">
    <property type="entry name" value="KHK"/>
</dbReference>